<feature type="chain" id="PRO_5041931422" description="DUF560 domain-containing protein" evidence="1">
    <location>
        <begin position="17"/>
        <end position="305"/>
    </location>
</feature>
<reference evidence="2 3" key="1">
    <citation type="journal article" date="2019" name="ISME J.">
        <title>Evolution in action: habitat transition from sediment to the pelagial leads to genome streamlining in Methylophilaceae.</title>
        <authorList>
            <person name="Salcher M."/>
            <person name="Schaefle D."/>
            <person name="Kaspar M."/>
            <person name="Neuenschwander S.M."/>
            <person name="Ghai R."/>
        </authorList>
    </citation>
    <scope>NUCLEOTIDE SEQUENCE [LARGE SCALE GENOMIC DNA]</scope>
    <source>
        <strain evidence="2 3">MMS-RI-1</strain>
    </source>
</reference>
<dbReference type="Proteomes" id="UP000312102">
    <property type="component" value="Chromosome"/>
</dbReference>
<sequence>MRLFLLLLCLPLYLFADETKSYKAIEIPSFLISHDSENFNVKKITLGALPLYNDALHYQGVQVSDFSYSSNDWSKSSTQVNYINKSINKKDYIGYSVNLGVKNLDHHNLATADINYGIKLGETTASEVFFNRDYVETVNSLNGGIYYNYYGASIQQEFLNRFTLIGLIAQHQFSDDNTRNHVRARLIYDILPEYGINLQLRHRRFTNSDDPKGNYFNPDQYFEDMLAVGYRKRIEGWMFSSLVGMGKQKINGDKMIDTMLIEAEVTSPLVNRFYLNSKAGYNESAGFNGPDYRYQYIQANLIFNF</sequence>
<keyword evidence="1" id="KW-0732">Signal</keyword>
<evidence type="ECO:0000256" key="1">
    <source>
        <dbReference type="SAM" id="SignalP"/>
    </source>
</evidence>
<evidence type="ECO:0000313" key="2">
    <source>
        <dbReference type="EMBL" id="QDD14061.1"/>
    </source>
</evidence>
<keyword evidence="3" id="KW-1185">Reference proteome</keyword>
<feature type="signal peptide" evidence="1">
    <location>
        <begin position="1"/>
        <end position="16"/>
    </location>
</feature>
<dbReference type="EMBL" id="CP040986">
    <property type="protein sequence ID" value="QDD14061.1"/>
    <property type="molecule type" value="Genomic_DNA"/>
</dbReference>
<evidence type="ECO:0008006" key="4">
    <source>
        <dbReference type="Google" id="ProtNLM"/>
    </source>
</evidence>
<dbReference type="RefSeq" id="WP_139883847.1">
    <property type="nucleotide sequence ID" value="NZ_CP040986.1"/>
</dbReference>
<organism evidence="2 3">
    <name type="scientific">Candidatus Methylopumilus rimovensis</name>
    <dbReference type="NCBI Taxonomy" id="2588535"/>
    <lineage>
        <taxon>Bacteria</taxon>
        <taxon>Pseudomonadati</taxon>
        <taxon>Pseudomonadota</taxon>
        <taxon>Betaproteobacteria</taxon>
        <taxon>Nitrosomonadales</taxon>
        <taxon>Methylophilaceae</taxon>
        <taxon>Candidatus Methylopumilus</taxon>
    </lineage>
</organism>
<name>A0AAE6FUN7_9PROT</name>
<proteinExistence type="predicted"/>
<protein>
    <recommendedName>
        <fullName evidence="4">DUF560 domain-containing protein</fullName>
    </recommendedName>
</protein>
<gene>
    <name evidence="2" type="ORF">FIT61_06460</name>
</gene>
<accession>A0AAE6FUN7</accession>
<dbReference type="AlphaFoldDB" id="A0AAE6FUN7"/>
<evidence type="ECO:0000313" key="3">
    <source>
        <dbReference type="Proteomes" id="UP000312102"/>
    </source>
</evidence>
<dbReference type="KEGG" id="mrk:FIT61_06460"/>